<feature type="transmembrane region" description="Helical" evidence="5">
    <location>
        <begin position="328"/>
        <end position="344"/>
    </location>
</feature>
<accession>A0ABS1LNR5</accession>
<dbReference type="InterPro" id="IPR004837">
    <property type="entry name" value="NaCa_Exmemb"/>
</dbReference>
<feature type="transmembrane region" description="Helical" evidence="5">
    <location>
        <begin position="32"/>
        <end position="51"/>
    </location>
</feature>
<keyword evidence="4 5" id="KW-0472">Membrane</keyword>
<evidence type="ECO:0000259" key="6">
    <source>
        <dbReference type="Pfam" id="PF01699"/>
    </source>
</evidence>
<feature type="transmembrane region" description="Helical" evidence="5">
    <location>
        <begin position="351"/>
        <end position="368"/>
    </location>
</feature>
<feature type="transmembrane region" description="Helical" evidence="5">
    <location>
        <begin position="293"/>
        <end position="316"/>
    </location>
</feature>
<feature type="transmembrane region" description="Helical" evidence="5">
    <location>
        <begin position="223"/>
        <end position="244"/>
    </location>
</feature>
<organism evidence="7 8">
    <name type="scientific">Myceligenerans indicum</name>
    <dbReference type="NCBI Taxonomy" id="2593663"/>
    <lineage>
        <taxon>Bacteria</taxon>
        <taxon>Bacillati</taxon>
        <taxon>Actinomycetota</taxon>
        <taxon>Actinomycetes</taxon>
        <taxon>Micrococcales</taxon>
        <taxon>Promicromonosporaceae</taxon>
        <taxon>Myceligenerans</taxon>
    </lineage>
</organism>
<protein>
    <submittedName>
        <fullName evidence="7">Ionic transporter y4hA</fullName>
    </submittedName>
</protein>
<evidence type="ECO:0000313" key="7">
    <source>
        <dbReference type="EMBL" id="MBL0887879.1"/>
    </source>
</evidence>
<feature type="domain" description="Sodium/calcium exchanger membrane region" evidence="6">
    <location>
        <begin position="226"/>
        <end position="368"/>
    </location>
</feature>
<feature type="transmembrane region" description="Helical" evidence="5">
    <location>
        <begin position="132"/>
        <end position="152"/>
    </location>
</feature>
<dbReference type="EMBL" id="JABBYC010000038">
    <property type="protein sequence ID" value="MBL0887879.1"/>
    <property type="molecule type" value="Genomic_DNA"/>
</dbReference>
<feature type="transmembrane region" description="Helical" evidence="5">
    <location>
        <begin position="250"/>
        <end position="272"/>
    </location>
</feature>
<evidence type="ECO:0000256" key="4">
    <source>
        <dbReference type="ARBA" id="ARBA00023136"/>
    </source>
</evidence>
<sequence length="370" mass="37866">MSARGRLQWAALVPLLAVVVLAATWAHHEHPAVLAGIAAALVGAVLAAVHHAEVVAHKVGEPYGSLILAIAVTVIEVGLIIMLMASGGDGASTYARDTVFAAVMITFNGIVGLSLLVGAAKHHLVSFNASGAGSALGTVVALATVTLILPSFTSSAPGGEYTTFQLGFAAVASLVLYGAFVFTQTVRHRFFFLPVTSDQYGRATGVIDEEGGEHADPPSRREALLSLALLVTSLVAVVGLAKLLSPAIEHGVAAAGLPYTVVGVVIALLVLAPESIAAVRNAARDRVQTSLNLAYGSAMASIGLTIPAIAVATLWIPGDLWLGLNETQVVLFAVSVVVAILSVVQGRAKTLQGVVHLVLLAAFVVVSVQP</sequence>
<dbReference type="Proteomes" id="UP000675409">
    <property type="component" value="Unassembled WGS sequence"/>
</dbReference>
<dbReference type="PANTHER" id="PTHR37958:SF1">
    <property type="entry name" value="SODIUM-POTASSIUM_PROTON ANTIPORTER CHAA"/>
    <property type="match status" value="1"/>
</dbReference>
<feature type="transmembrane region" description="Helical" evidence="5">
    <location>
        <begin position="99"/>
        <end position="120"/>
    </location>
</feature>
<comment type="subcellular location">
    <subcellularLocation>
        <location evidence="1">Membrane</location>
        <topology evidence="1">Multi-pass membrane protein</topology>
    </subcellularLocation>
</comment>
<evidence type="ECO:0000256" key="2">
    <source>
        <dbReference type="ARBA" id="ARBA00022692"/>
    </source>
</evidence>
<keyword evidence="8" id="KW-1185">Reference proteome</keyword>
<reference evidence="7 8" key="1">
    <citation type="journal article" date="2021" name="Arch. Microbiol.">
        <title>Myceligenerans indicum sp. nov., an actinobacterium isolated from mangrove sediment of Sundarbans, India.</title>
        <authorList>
            <person name="Asha K."/>
            <person name="Bhadury P."/>
        </authorList>
    </citation>
    <scope>NUCLEOTIDE SEQUENCE [LARGE SCALE GENOMIC DNA]</scope>
    <source>
        <strain evidence="7 8">I2</strain>
    </source>
</reference>
<feature type="transmembrane region" description="Helical" evidence="5">
    <location>
        <begin position="63"/>
        <end position="87"/>
    </location>
</feature>
<dbReference type="Pfam" id="PF01699">
    <property type="entry name" value="Na_Ca_ex"/>
    <property type="match status" value="2"/>
</dbReference>
<evidence type="ECO:0000256" key="3">
    <source>
        <dbReference type="ARBA" id="ARBA00022989"/>
    </source>
</evidence>
<dbReference type="PANTHER" id="PTHR37958">
    <property type="entry name" value="SODIUM-POTASSIUM/PROTON ANTIPORTER CHAA"/>
    <property type="match status" value="1"/>
</dbReference>
<feature type="transmembrane region" description="Helical" evidence="5">
    <location>
        <begin position="164"/>
        <end position="183"/>
    </location>
</feature>
<comment type="caution">
    <text evidence="7">The sequence shown here is derived from an EMBL/GenBank/DDBJ whole genome shotgun (WGS) entry which is preliminary data.</text>
</comment>
<name>A0ABS1LNR5_9MICO</name>
<keyword evidence="2 5" id="KW-0812">Transmembrane</keyword>
<evidence type="ECO:0000256" key="5">
    <source>
        <dbReference type="SAM" id="Phobius"/>
    </source>
</evidence>
<evidence type="ECO:0000256" key="1">
    <source>
        <dbReference type="ARBA" id="ARBA00004141"/>
    </source>
</evidence>
<dbReference type="InterPro" id="IPR052946">
    <property type="entry name" value="Alkaline_pH_Ca-Antiporter"/>
</dbReference>
<keyword evidence="3 5" id="KW-1133">Transmembrane helix</keyword>
<gene>
    <name evidence="7" type="ORF">HGK34_16595</name>
</gene>
<feature type="domain" description="Sodium/calcium exchanger membrane region" evidence="6">
    <location>
        <begin position="32"/>
        <end position="185"/>
    </location>
</feature>
<evidence type="ECO:0000313" key="8">
    <source>
        <dbReference type="Proteomes" id="UP000675409"/>
    </source>
</evidence>
<proteinExistence type="predicted"/>